<dbReference type="Gene3D" id="3.40.710.10">
    <property type="entry name" value="DD-peptidase/beta-lactamase superfamily"/>
    <property type="match status" value="1"/>
</dbReference>
<dbReference type="SUPFAM" id="SSF56601">
    <property type="entry name" value="beta-lactamase/transpeptidase-like"/>
    <property type="match status" value="1"/>
</dbReference>
<accession>A0ABP5T4V4</accession>
<keyword evidence="2" id="KW-0378">Hydrolase</keyword>
<dbReference type="InterPro" id="IPR045155">
    <property type="entry name" value="Beta-lactam_cat"/>
</dbReference>
<dbReference type="PANTHER" id="PTHR35333:SF3">
    <property type="entry name" value="BETA-LACTAMASE-TYPE TRANSPEPTIDASE FOLD CONTAINING PROTEIN"/>
    <property type="match status" value="1"/>
</dbReference>
<gene>
    <name evidence="2" type="ORF">GCM10009854_20040</name>
</gene>
<dbReference type="Pfam" id="PF13354">
    <property type="entry name" value="Beta-lactamase2"/>
    <property type="match status" value="1"/>
</dbReference>
<evidence type="ECO:0000313" key="2">
    <source>
        <dbReference type="EMBL" id="GAA2343271.1"/>
    </source>
</evidence>
<organism evidence="2 3">
    <name type="scientific">Saccharopolyspora halophila</name>
    <dbReference type="NCBI Taxonomy" id="405551"/>
    <lineage>
        <taxon>Bacteria</taxon>
        <taxon>Bacillati</taxon>
        <taxon>Actinomycetota</taxon>
        <taxon>Actinomycetes</taxon>
        <taxon>Pseudonocardiales</taxon>
        <taxon>Pseudonocardiaceae</taxon>
        <taxon>Saccharopolyspora</taxon>
    </lineage>
</organism>
<proteinExistence type="predicted"/>
<dbReference type="InterPro" id="IPR012338">
    <property type="entry name" value="Beta-lactam/transpept-like"/>
</dbReference>
<dbReference type="EMBL" id="BAAARA010000004">
    <property type="protein sequence ID" value="GAA2343271.1"/>
    <property type="molecule type" value="Genomic_DNA"/>
</dbReference>
<name>A0ABP5T4V4_9PSEU</name>
<dbReference type="PANTHER" id="PTHR35333">
    <property type="entry name" value="BETA-LACTAMASE"/>
    <property type="match status" value="1"/>
</dbReference>
<dbReference type="InterPro" id="IPR000871">
    <property type="entry name" value="Beta-lactam_class-A"/>
</dbReference>
<keyword evidence="3" id="KW-1185">Reference proteome</keyword>
<sequence length="291" mass="30523">MREILADAGAQGWVHAIRLGGGRAREVDVGADELVVTASVYKLALLVALCRSFDAGALDPRERVLLDPASCTPGPTGVSTFLDPVRLSWRDLAASMISVSDNAAADVILGAIGLDAVAEALAAAELTRTRVVGGTADAHAALVEEMGASSAAEAFALLADNDEARTVRAYDPSYASATTPREMTRLLGQIWGDEIASPQRCAFMRRLLAGQAWMHRVRAGFPFQGVRVAGKTGTIGAVRNEVSVVEFEGEDPVAVAVFTLAARADPALPRVDSAIAECARIAVTDLRSGRL</sequence>
<comment type="caution">
    <text evidence="2">The sequence shown here is derived from an EMBL/GenBank/DDBJ whole genome shotgun (WGS) entry which is preliminary data.</text>
</comment>
<protein>
    <submittedName>
        <fullName evidence="2">Serine hydrolase</fullName>
    </submittedName>
</protein>
<evidence type="ECO:0000259" key="1">
    <source>
        <dbReference type="Pfam" id="PF13354"/>
    </source>
</evidence>
<dbReference type="Proteomes" id="UP001501218">
    <property type="component" value="Unassembled WGS sequence"/>
</dbReference>
<feature type="domain" description="Beta-lactamase class A catalytic" evidence="1">
    <location>
        <begin position="25"/>
        <end position="259"/>
    </location>
</feature>
<dbReference type="GO" id="GO:0016787">
    <property type="term" value="F:hydrolase activity"/>
    <property type="evidence" value="ECO:0007669"/>
    <property type="project" value="UniProtKB-KW"/>
</dbReference>
<evidence type="ECO:0000313" key="3">
    <source>
        <dbReference type="Proteomes" id="UP001501218"/>
    </source>
</evidence>
<reference evidence="3" key="1">
    <citation type="journal article" date="2019" name="Int. J. Syst. Evol. Microbiol.">
        <title>The Global Catalogue of Microorganisms (GCM) 10K type strain sequencing project: providing services to taxonomists for standard genome sequencing and annotation.</title>
        <authorList>
            <consortium name="The Broad Institute Genomics Platform"/>
            <consortium name="The Broad Institute Genome Sequencing Center for Infectious Disease"/>
            <person name="Wu L."/>
            <person name="Ma J."/>
        </authorList>
    </citation>
    <scope>NUCLEOTIDE SEQUENCE [LARGE SCALE GENOMIC DNA]</scope>
    <source>
        <strain evidence="3">JCM 16221</strain>
    </source>
</reference>